<organism evidence="10 11">
    <name type="scientific">Cetobacterium somerae ATCC BAA-474</name>
    <dbReference type="NCBI Taxonomy" id="1319815"/>
    <lineage>
        <taxon>Bacteria</taxon>
        <taxon>Fusobacteriati</taxon>
        <taxon>Fusobacteriota</taxon>
        <taxon>Fusobacteriia</taxon>
        <taxon>Fusobacteriales</taxon>
        <taxon>Fusobacteriaceae</taxon>
        <taxon>Cetobacterium</taxon>
    </lineage>
</organism>
<evidence type="ECO:0000256" key="6">
    <source>
        <dbReference type="ARBA" id="ARBA00022962"/>
    </source>
</evidence>
<dbReference type="GO" id="GO:0009236">
    <property type="term" value="P:cobalamin biosynthetic process"/>
    <property type="evidence" value="ECO:0007669"/>
    <property type="project" value="UniProtKB-UniRule"/>
</dbReference>
<keyword evidence="11" id="KW-1185">Reference proteome</keyword>
<dbReference type="InterPro" id="IPR027417">
    <property type="entry name" value="P-loop_NTPase"/>
</dbReference>
<dbReference type="InterPro" id="IPR011698">
    <property type="entry name" value="GATase_3"/>
</dbReference>
<dbReference type="GO" id="GO:0005524">
    <property type="term" value="F:ATP binding"/>
    <property type="evidence" value="ECO:0007669"/>
    <property type="project" value="UniProtKB-UniRule"/>
</dbReference>
<dbReference type="PANTHER" id="PTHR43873:SF1">
    <property type="entry name" value="COBYRINATE A,C-DIAMIDE SYNTHASE"/>
    <property type="match status" value="1"/>
</dbReference>
<dbReference type="Proteomes" id="UP000017081">
    <property type="component" value="Unassembled WGS sequence"/>
</dbReference>
<reference evidence="10 11" key="1">
    <citation type="submission" date="2013-08" db="EMBL/GenBank/DDBJ databases">
        <authorList>
            <person name="Weinstock G."/>
            <person name="Sodergren E."/>
            <person name="Wylie T."/>
            <person name="Fulton L."/>
            <person name="Fulton R."/>
            <person name="Fronick C."/>
            <person name="O'Laughlin M."/>
            <person name="Godfrey J."/>
            <person name="Miner T."/>
            <person name="Herter B."/>
            <person name="Appelbaum E."/>
            <person name="Cordes M."/>
            <person name="Lek S."/>
            <person name="Wollam A."/>
            <person name="Pepin K.H."/>
            <person name="Palsikar V.B."/>
            <person name="Mitreva M."/>
            <person name="Wilson R.K."/>
        </authorList>
    </citation>
    <scope>NUCLEOTIDE SEQUENCE [LARGE SCALE GENOMIC DNA]</scope>
    <source>
        <strain evidence="10 11">ATCC BAA-474</strain>
    </source>
</reference>
<dbReference type="STRING" id="1319815.HMPREF0202_00162"/>
<feature type="active site" description="Nucleophile" evidence="7">
    <location>
        <position position="324"/>
    </location>
</feature>
<comment type="cofactor">
    <cofactor evidence="1 7">
        <name>Mg(2+)</name>
        <dbReference type="ChEBI" id="CHEBI:18420"/>
    </cofactor>
</comment>
<dbReference type="UniPathway" id="UPA00148">
    <property type="reaction ID" value="UER00231"/>
</dbReference>
<sequence length="442" mass="49690">MKGFVLAGTRSGIGKTTVSMGLMATFEDVAPFKVGPDYIDPSFHKFITGNKSYNLDLFLMGEEGVKYSFEKHSKEISIVEGVMGLYDGLGNSLDNYSTAHLSRVLNLPVILVVDAAGKSTSIAAEVLGYKNLDSRVNIAGVIINKVNSEKLYEMLKDAIENYTGIPCLGYLKKDENLGISSRHLGLLQADEVEDLKEKKAILKEEIKKTIDLKKIEEIANLEKSEKNIDIFKNIENLYVGLKVGVAKDKAFSFYYEDNLELLQRMGIELIEFSPIKDKKIPEVDLLYFGGGYPENYLEDLSNNKDFLNSLKEFHESGGHIYGECGGFMYLSQGIKTLEQKSYSMAQLIDCSVKMTGRLFISRFGYVDVAFGELNGKAHEFHYSTIDEIGSDERVFKLRKSDGREWLCGYKNKNLIAGYPHLHFFKNLDILKQILEGAKKCHI</sequence>
<dbReference type="CDD" id="cd03130">
    <property type="entry name" value="GATase1_CobB"/>
    <property type="match status" value="1"/>
</dbReference>
<dbReference type="RefSeq" id="WP_023049711.1">
    <property type="nucleotide sequence ID" value="NZ_CP173062.2"/>
</dbReference>
<dbReference type="GO" id="GO:0042242">
    <property type="term" value="F:cobyrinic acid a,c-diamide synthase activity"/>
    <property type="evidence" value="ECO:0007669"/>
    <property type="project" value="UniProtKB-UniRule"/>
</dbReference>
<dbReference type="InterPro" id="IPR002586">
    <property type="entry name" value="CobQ/CobB/MinD/ParA_Nub-bd_dom"/>
</dbReference>
<comment type="miscellaneous">
    <text evidence="7">The a and c carboxylates of cobyrinate are activated for nucleophilic attack via formation of a phosphorylated intermediate by ATP. CbiA catalyzes first the amidation of the c-carboxylate, and then that of the a-carboxylate.</text>
</comment>
<evidence type="ECO:0000256" key="7">
    <source>
        <dbReference type="HAMAP-Rule" id="MF_00027"/>
    </source>
</evidence>
<evidence type="ECO:0000256" key="5">
    <source>
        <dbReference type="ARBA" id="ARBA00022842"/>
    </source>
</evidence>
<dbReference type="EC" id="6.3.5.11" evidence="7"/>
<dbReference type="InterPro" id="IPR029062">
    <property type="entry name" value="Class_I_gatase-like"/>
</dbReference>
<dbReference type="Pfam" id="PF01656">
    <property type="entry name" value="CbiA"/>
    <property type="match status" value="1"/>
</dbReference>
<evidence type="ECO:0000313" key="10">
    <source>
        <dbReference type="EMBL" id="ERT69959.1"/>
    </source>
</evidence>
<proteinExistence type="inferred from homology"/>
<evidence type="ECO:0000256" key="4">
    <source>
        <dbReference type="ARBA" id="ARBA00022840"/>
    </source>
</evidence>
<dbReference type="PANTHER" id="PTHR43873">
    <property type="entry name" value="COBYRINATE A,C-DIAMIDE SYNTHASE"/>
    <property type="match status" value="1"/>
</dbReference>
<dbReference type="EMBL" id="AXZF01000005">
    <property type="protein sequence ID" value="ERT69959.1"/>
    <property type="molecule type" value="Genomic_DNA"/>
</dbReference>
<dbReference type="AlphaFoldDB" id="U7VFP7"/>
<evidence type="ECO:0000259" key="8">
    <source>
        <dbReference type="Pfam" id="PF01656"/>
    </source>
</evidence>
<evidence type="ECO:0000313" key="11">
    <source>
        <dbReference type="Proteomes" id="UP000017081"/>
    </source>
</evidence>
<keyword evidence="4 7" id="KW-0067">ATP-binding</keyword>
<keyword evidence="3 7" id="KW-0547">Nucleotide-binding</keyword>
<dbReference type="InterPro" id="IPR004484">
    <property type="entry name" value="CbiA/CobB_synth"/>
</dbReference>
<keyword evidence="5 7" id="KW-0460">Magnesium</keyword>
<dbReference type="PATRIC" id="fig|1319815.3.peg.156"/>
<comment type="function">
    <text evidence="7">Catalyzes the ATP-dependent amidation of the two carboxylate groups at positions a and c of cobyrinate, using either L-glutamine or ammonia as the nitrogen source.</text>
</comment>
<dbReference type="HAMAP" id="MF_00027">
    <property type="entry name" value="CobB_CbiA"/>
    <property type="match status" value="1"/>
</dbReference>
<evidence type="ECO:0000256" key="3">
    <source>
        <dbReference type="ARBA" id="ARBA00022741"/>
    </source>
</evidence>
<dbReference type="Pfam" id="PF07685">
    <property type="entry name" value="GATase_3"/>
    <property type="match status" value="1"/>
</dbReference>
<comment type="caution">
    <text evidence="10">The sequence shown here is derived from an EMBL/GenBank/DDBJ whole genome shotgun (WGS) entry which is preliminary data.</text>
</comment>
<comment type="catalytic activity">
    <reaction evidence="7">
        <text>cob(II)yrinate + 2 L-glutamine + 2 ATP + 2 H2O = cob(II)yrinate a,c diamide + 2 L-glutamate + 2 ADP + 2 phosphate + 2 H(+)</text>
        <dbReference type="Rhea" id="RHEA:26289"/>
        <dbReference type="ChEBI" id="CHEBI:15377"/>
        <dbReference type="ChEBI" id="CHEBI:15378"/>
        <dbReference type="ChEBI" id="CHEBI:29985"/>
        <dbReference type="ChEBI" id="CHEBI:30616"/>
        <dbReference type="ChEBI" id="CHEBI:43474"/>
        <dbReference type="ChEBI" id="CHEBI:58359"/>
        <dbReference type="ChEBI" id="CHEBI:58537"/>
        <dbReference type="ChEBI" id="CHEBI:58894"/>
        <dbReference type="ChEBI" id="CHEBI:456216"/>
        <dbReference type="EC" id="6.3.5.11"/>
    </reaction>
</comment>
<keyword evidence="6 7" id="KW-0315">Glutamine amidotransferase</keyword>
<feature type="domain" description="CobB/CobQ-like glutamine amidotransferase" evidence="9">
    <location>
        <begin position="242"/>
        <end position="425"/>
    </location>
</feature>
<dbReference type="NCBIfam" id="NF002204">
    <property type="entry name" value="PRK01077.1"/>
    <property type="match status" value="1"/>
</dbReference>
<evidence type="ECO:0000256" key="1">
    <source>
        <dbReference type="ARBA" id="ARBA00001946"/>
    </source>
</evidence>
<accession>U7VFP7</accession>
<feature type="site" description="Increases nucleophilicity of active site Cys" evidence="7">
    <location>
        <position position="420"/>
    </location>
</feature>
<keyword evidence="2 7" id="KW-0436">Ligase</keyword>
<name>U7VFP7_9FUSO</name>
<evidence type="ECO:0000256" key="2">
    <source>
        <dbReference type="ARBA" id="ARBA00022598"/>
    </source>
</evidence>
<protein>
    <recommendedName>
        <fullName evidence="7">Cobyrinate a,c-diamide synthase</fullName>
        <ecNumber evidence="7">6.3.5.11</ecNumber>
    </recommendedName>
    <alternativeName>
        <fullName evidence="7">Cobyrinic acid a,c-diamide synthetase</fullName>
    </alternativeName>
</protein>
<dbReference type="PROSITE" id="PS51274">
    <property type="entry name" value="GATASE_COBBQ"/>
    <property type="match status" value="1"/>
</dbReference>
<dbReference type="Gene3D" id="3.40.50.880">
    <property type="match status" value="1"/>
</dbReference>
<comment type="similarity">
    <text evidence="7">Belongs to the CobB/CbiA family.</text>
</comment>
<evidence type="ECO:0000259" key="9">
    <source>
        <dbReference type="Pfam" id="PF07685"/>
    </source>
</evidence>
<feature type="domain" description="CobQ/CobB/MinD/ParA nucleotide binding" evidence="8">
    <location>
        <begin position="5"/>
        <end position="178"/>
    </location>
</feature>
<comment type="domain">
    <text evidence="7">Comprises of two domains. The C-terminal domain contains the binding site for glutamine and catalyzes the hydrolysis of this substrate to glutamate and ammonia. The N-terminal domain is anticipated to bind ATP and cobyrinate and catalyzes the ultimate synthesis of the diamide product. The ammonia produced via the glutaminase domain is probably translocated to the adjacent domain via a molecular tunnel, where it reacts with an activated intermediate.</text>
</comment>
<dbReference type="CDD" id="cd05388">
    <property type="entry name" value="CobB_N"/>
    <property type="match status" value="1"/>
</dbReference>
<dbReference type="NCBIfam" id="TIGR00379">
    <property type="entry name" value="cobB"/>
    <property type="match status" value="1"/>
</dbReference>
<dbReference type="SUPFAM" id="SSF52540">
    <property type="entry name" value="P-loop containing nucleoside triphosphate hydrolases"/>
    <property type="match status" value="1"/>
</dbReference>
<dbReference type="eggNOG" id="COG1797">
    <property type="taxonomic scope" value="Bacteria"/>
</dbReference>
<comment type="pathway">
    <text evidence="7">Cofactor biosynthesis; adenosylcobalamin biosynthesis; cob(II)yrinate a,c-diamide from sirohydrochlorin (anaerobic route): step 10/10.</text>
</comment>
<gene>
    <name evidence="7" type="primary">cbiA</name>
    <name evidence="10" type="ORF">HMPREF0202_00162</name>
</gene>
<dbReference type="HOGENOM" id="CLU_022752_2_0_0"/>
<keyword evidence="7" id="KW-0169">Cobalamin biosynthesis</keyword>
<dbReference type="SUPFAM" id="SSF52317">
    <property type="entry name" value="Class I glutamine amidotransferase-like"/>
    <property type="match status" value="1"/>
</dbReference>
<dbReference type="Gene3D" id="3.40.50.300">
    <property type="entry name" value="P-loop containing nucleotide triphosphate hydrolases"/>
    <property type="match status" value="1"/>
</dbReference>